<sequence length="225" mass="25754">MFQRYIITMPLYLLLIGKCHTNASRHHKSVSSLEIFLNTFVRMVQEEMHERLNTSMYHLQMPDHLDSVSGRRIQLGEDRLARIFGLSFKFGRNGNCGIYFKNRQAILRCPVKFDDLQIQLPLLDDEETVYVAHVTVKGVLDFRQGGNGTAFHQFILLHQQYEMRNSDGEPVNPPPAAYCLKAKSPSGLKAVLQKRLQDLIVKGEFKDAVLSSLKRMRKAKDMSGS</sequence>
<organism evidence="2">
    <name type="scientific">Ixodes ricinus</name>
    <name type="common">Common tick</name>
    <name type="synonym">Acarus ricinus</name>
    <dbReference type="NCBI Taxonomy" id="34613"/>
    <lineage>
        <taxon>Eukaryota</taxon>
        <taxon>Metazoa</taxon>
        <taxon>Ecdysozoa</taxon>
        <taxon>Arthropoda</taxon>
        <taxon>Chelicerata</taxon>
        <taxon>Arachnida</taxon>
        <taxon>Acari</taxon>
        <taxon>Parasitiformes</taxon>
        <taxon>Ixodida</taxon>
        <taxon>Ixodoidea</taxon>
        <taxon>Ixodidae</taxon>
        <taxon>Ixodinae</taxon>
        <taxon>Ixodes</taxon>
    </lineage>
</organism>
<keyword evidence="1" id="KW-0732">Signal</keyword>
<reference evidence="2" key="1">
    <citation type="submission" date="2019-12" db="EMBL/GenBank/DDBJ databases">
        <title>An insight into the sialome of adult female Ixodes ricinus ticks feeding for 6 days.</title>
        <authorList>
            <person name="Perner J."/>
            <person name="Ribeiro J.M.C."/>
        </authorList>
    </citation>
    <scope>NUCLEOTIDE SEQUENCE</scope>
    <source>
        <strain evidence="2">Semi-engorged</strain>
        <tissue evidence="2">Salivary glands</tissue>
    </source>
</reference>
<evidence type="ECO:0000256" key="1">
    <source>
        <dbReference type="SAM" id="SignalP"/>
    </source>
</evidence>
<dbReference type="AlphaFoldDB" id="A0A6B0V3V6"/>
<feature type="chain" id="PRO_5025332182" evidence="1">
    <location>
        <begin position="22"/>
        <end position="225"/>
    </location>
</feature>
<dbReference type="EMBL" id="GIFC01014616">
    <property type="protein sequence ID" value="MXU96699.1"/>
    <property type="molecule type" value="Transcribed_RNA"/>
</dbReference>
<name>A0A6B0V3V6_IXORI</name>
<evidence type="ECO:0000313" key="2">
    <source>
        <dbReference type="EMBL" id="MXU96699.1"/>
    </source>
</evidence>
<protein>
    <submittedName>
        <fullName evidence="2">Putative secreted protein</fullName>
    </submittedName>
</protein>
<proteinExistence type="predicted"/>
<feature type="signal peptide" evidence="1">
    <location>
        <begin position="1"/>
        <end position="21"/>
    </location>
</feature>
<accession>A0A6B0V3V6</accession>